<evidence type="ECO:0008006" key="3">
    <source>
        <dbReference type="Google" id="ProtNLM"/>
    </source>
</evidence>
<dbReference type="AlphaFoldDB" id="A0A436ZR76"/>
<dbReference type="OrthoDB" id="415825at2759"/>
<keyword evidence="2" id="KW-1185">Reference proteome</keyword>
<comment type="caution">
    <text evidence="1">The sequence shown here is derived from an EMBL/GenBank/DDBJ whole genome shotgun (WGS) entry which is preliminary data.</text>
</comment>
<dbReference type="Proteomes" id="UP000283090">
    <property type="component" value="Unassembled WGS sequence"/>
</dbReference>
<name>A0A436ZR76_ARTFL</name>
<dbReference type="Gene3D" id="3.40.462.20">
    <property type="match status" value="1"/>
</dbReference>
<protein>
    <recommendedName>
        <fullName evidence="3">Berberine/berberine-like domain-containing protein</fullName>
    </recommendedName>
</protein>
<dbReference type="GeneID" id="93591605"/>
<gene>
    <name evidence="1" type="ORF">DFL_009294</name>
</gene>
<accession>A0A436ZR76</accession>
<dbReference type="VEuPathDB" id="FungiDB:DFL_009294"/>
<organism evidence="1 2">
    <name type="scientific">Arthrobotrys flagrans</name>
    <name type="common">Nematode-trapping fungus</name>
    <name type="synonym">Trichothecium flagrans</name>
    <dbReference type="NCBI Taxonomy" id="97331"/>
    <lineage>
        <taxon>Eukaryota</taxon>
        <taxon>Fungi</taxon>
        <taxon>Dikarya</taxon>
        <taxon>Ascomycota</taxon>
        <taxon>Pezizomycotina</taxon>
        <taxon>Orbiliomycetes</taxon>
        <taxon>Orbiliales</taxon>
        <taxon>Orbiliaceae</taxon>
        <taxon>Arthrobotrys</taxon>
    </lineage>
</organism>
<evidence type="ECO:0000313" key="2">
    <source>
        <dbReference type="Proteomes" id="UP000283090"/>
    </source>
</evidence>
<dbReference type="EMBL" id="SAEB01000012">
    <property type="protein sequence ID" value="RVD81430.1"/>
    <property type="molecule type" value="Genomic_DNA"/>
</dbReference>
<sequence length="209" mass="23721">MGYPSLVVVLWFYGPKSQAEKAWELMLDPSLDPDFKQAVIIPADRLNDSDDVGCVMGSRRPGVGMRIKRLNTAAFYEIWDLWLEFGQNEGAEASIILMGRFSKKKSLEASDDATAFSHFHRGIVYEVRVAPTYTDENLDRDATDFTSKVRDILAQKCRDLGKIRAYPAGTGFYEPLENIFGGEVRVQKFLSIKRKCDPGNYWGIFFDLI</sequence>
<reference evidence="1 2" key="1">
    <citation type="submission" date="2019-01" db="EMBL/GenBank/DDBJ databases">
        <title>Intercellular communication is required for trap formation in the nematode-trapping fungus Duddingtonia flagrans.</title>
        <authorList>
            <person name="Youssar L."/>
            <person name="Wernet V."/>
            <person name="Hensel N."/>
            <person name="Hildebrandt H.-G."/>
            <person name="Fischer R."/>
        </authorList>
    </citation>
    <scope>NUCLEOTIDE SEQUENCE [LARGE SCALE GENOMIC DNA]</scope>
    <source>
        <strain evidence="1 2">CBS H-5679</strain>
    </source>
</reference>
<dbReference type="RefSeq" id="XP_067486974.1">
    <property type="nucleotide sequence ID" value="XM_067639157.1"/>
</dbReference>
<evidence type="ECO:0000313" key="1">
    <source>
        <dbReference type="EMBL" id="RVD81430.1"/>
    </source>
</evidence>
<proteinExistence type="predicted"/>